<accession>A0A418VKS2</accession>
<comment type="caution">
    <text evidence="1">The sequence shown here is derived from an EMBL/GenBank/DDBJ whole genome shotgun (WGS) entry which is preliminary data.</text>
</comment>
<evidence type="ECO:0008006" key="3">
    <source>
        <dbReference type="Google" id="ProtNLM"/>
    </source>
</evidence>
<keyword evidence="2" id="KW-1185">Reference proteome</keyword>
<proteinExistence type="predicted"/>
<sequence>MALAARFLAGAAPVGPLLLYGASSFTVTLLEELRSFPQTAGRIIGVVDRNAKSQPFFEGLSTLTPEEAVGQEATVIIAHPRHGGEMRAVLLDLGMPTARVLSLLHDPAYAAMALDELRRSLLGDPPPCDVLVFVDTNFSILEDEALVRALPTGSAVLGVHFAPWQPYRPEAGLYTAPSFPVLDLRGSLPLLLDLLARAQPRLIYLRSHFPIYPLARLLRIHAPRSRIVHEVYDFIAWQPENVVTAFNEVTPEQLALCRLAEAQTLLDSDMIVSKRGGARWRRWLTRVADSRAAERCVMAFQHAGCVPPPAPPPPRPGPLRLLYAALLPQPRHAALVPGDYDLAGMFAHLTETGPIRIDVFNSVHEGPGQDPRFAAYQERWSAGPVRYFRRLSAAELRRRMPDYDFGWMFSEPSEITVPDKAVCLSARFVGFIAGGLPVVIDDSFELMAGLVRDFQAGVVVPQGDLEALRAAMTATDMALLHAGVRRLWRHMGACNADALARIGRLLSADDMAGTVGA</sequence>
<dbReference type="Gene3D" id="3.40.50.2000">
    <property type="entry name" value="Glycogen Phosphorylase B"/>
    <property type="match status" value="1"/>
</dbReference>
<dbReference type="EMBL" id="QYUL01000006">
    <property type="protein sequence ID" value="RJF76748.1"/>
    <property type="molecule type" value="Genomic_DNA"/>
</dbReference>
<gene>
    <name evidence="1" type="ORF">D3877_28035</name>
</gene>
<evidence type="ECO:0000313" key="2">
    <source>
        <dbReference type="Proteomes" id="UP000283458"/>
    </source>
</evidence>
<reference evidence="1 2" key="1">
    <citation type="submission" date="2018-09" db="EMBL/GenBank/DDBJ databases">
        <authorList>
            <person name="Zhu H."/>
        </authorList>
    </citation>
    <scope>NUCLEOTIDE SEQUENCE [LARGE SCALE GENOMIC DNA]</scope>
    <source>
        <strain evidence="1 2">K2W22B-5</strain>
    </source>
</reference>
<name>A0A418VKS2_9PROT</name>
<dbReference type="Proteomes" id="UP000283458">
    <property type="component" value="Unassembled WGS sequence"/>
</dbReference>
<dbReference type="AlphaFoldDB" id="A0A418VKS2"/>
<evidence type="ECO:0000313" key="1">
    <source>
        <dbReference type="EMBL" id="RJF76748.1"/>
    </source>
</evidence>
<protein>
    <recommendedName>
        <fullName evidence="3">Glycosyltransferase family 1 protein</fullName>
    </recommendedName>
</protein>
<organism evidence="1 2">
    <name type="scientific">Azospirillum cavernae</name>
    <dbReference type="NCBI Taxonomy" id="2320860"/>
    <lineage>
        <taxon>Bacteria</taxon>
        <taxon>Pseudomonadati</taxon>
        <taxon>Pseudomonadota</taxon>
        <taxon>Alphaproteobacteria</taxon>
        <taxon>Rhodospirillales</taxon>
        <taxon>Azospirillaceae</taxon>
        <taxon>Azospirillum</taxon>
    </lineage>
</organism>